<evidence type="ECO:0000256" key="5">
    <source>
        <dbReference type="HAMAP-Rule" id="MF_01928"/>
    </source>
</evidence>
<keyword evidence="9" id="KW-1185">Reference proteome</keyword>
<dbReference type="GO" id="GO:0004638">
    <property type="term" value="F:phosphoribosylaminoimidazole carboxylase activity"/>
    <property type="evidence" value="ECO:0007669"/>
    <property type="project" value="InterPro"/>
</dbReference>
<dbReference type="InterPro" id="IPR011054">
    <property type="entry name" value="Rudment_hybrid_motif"/>
</dbReference>
<dbReference type="PANTHER" id="PTHR11609">
    <property type="entry name" value="PURINE BIOSYNTHESIS PROTEIN 6/7, PUR6/7"/>
    <property type="match status" value="1"/>
</dbReference>
<keyword evidence="3 5" id="KW-0658">Purine biosynthesis</keyword>
<organism evidence="8 9">
    <name type="scientific">Pacificimonas flava</name>
    <dbReference type="NCBI Taxonomy" id="1234595"/>
    <lineage>
        <taxon>Bacteria</taxon>
        <taxon>Pseudomonadati</taxon>
        <taxon>Pseudomonadota</taxon>
        <taxon>Alphaproteobacteria</taxon>
        <taxon>Sphingomonadales</taxon>
        <taxon>Sphingosinicellaceae</taxon>
        <taxon>Pacificimonas</taxon>
    </lineage>
</organism>
<feature type="binding site" evidence="5">
    <location>
        <position position="149"/>
    </location>
    <ligand>
        <name>ATP</name>
        <dbReference type="ChEBI" id="CHEBI:30616"/>
    </ligand>
</feature>
<comment type="pathway">
    <text evidence="5 6">Purine metabolism; IMP biosynthesis via de novo pathway; 5-amino-1-(5-phospho-D-ribosyl)imidazole-4-carboxylate from 5-amino-1-(5-phospho-D-ribosyl)imidazole (N5-CAIR route): step 1/2.</text>
</comment>
<feature type="domain" description="ATP-grasp" evidence="7">
    <location>
        <begin position="113"/>
        <end position="299"/>
    </location>
</feature>
<keyword evidence="1 5" id="KW-0436">Ligase</keyword>
<dbReference type="GO" id="GO:0034028">
    <property type="term" value="F:5-(carboxyamino)imidazole ribonucleotide synthase activity"/>
    <property type="evidence" value="ECO:0007669"/>
    <property type="project" value="UniProtKB-UniRule"/>
</dbReference>
<dbReference type="Proteomes" id="UP000011717">
    <property type="component" value="Unassembled WGS sequence"/>
</dbReference>
<reference evidence="8 9" key="1">
    <citation type="journal article" date="2013" name="Genome Announc.">
        <title>Draft Genome Sequence of Strain JLT2015T, Belonging to the Family Sphingomonadaceae of the Alphaproteobacteria.</title>
        <authorList>
            <person name="Tang K."/>
            <person name="Liu K."/>
            <person name="Li S."/>
            <person name="Jiao N."/>
        </authorList>
    </citation>
    <scope>NUCLEOTIDE SEQUENCE [LARGE SCALE GENOMIC DNA]</scope>
    <source>
        <strain evidence="8 9">JLT2015</strain>
    </source>
</reference>
<dbReference type="InterPro" id="IPR016185">
    <property type="entry name" value="PreATP-grasp_dom_sf"/>
</dbReference>
<dbReference type="Gene3D" id="3.30.1490.20">
    <property type="entry name" value="ATP-grasp fold, A domain"/>
    <property type="match status" value="1"/>
</dbReference>
<dbReference type="InterPro" id="IPR040686">
    <property type="entry name" value="PurK_C"/>
</dbReference>
<dbReference type="GO" id="GO:0046872">
    <property type="term" value="F:metal ion binding"/>
    <property type="evidence" value="ECO:0007669"/>
    <property type="project" value="InterPro"/>
</dbReference>
<evidence type="ECO:0000256" key="3">
    <source>
        <dbReference type="ARBA" id="ARBA00022755"/>
    </source>
</evidence>
<dbReference type="InterPro" id="IPR013815">
    <property type="entry name" value="ATP_grasp_subdomain_1"/>
</dbReference>
<comment type="similarity">
    <text evidence="5 6">Belongs to the PurK/PurT family.</text>
</comment>
<dbReference type="SUPFAM" id="SSF56059">
    <property type="entry name" value="Glutathione synthetase ATP-binding domain-like"/>
    <property type="match status" value="1"/>
</dbReference>
<dbReference type="InterPro" id="IPR005875">
    <property type="entry name" value="PurK"/>
</dbReference>
<comment type="subunit">
    <text evidence="5 6">Homodimer.</text>
</comment>
<evidence type="ECO:0000313" key="8">
    <source>
        <dbReference type="EMBL" id="EMD82972.1"/>
    </source>
</evidence>
<name>M2U4L3_9SPHN</name>
<dbReference type="GO" id="GO:0006189">
    <property type="term" value="P:'de novo' IMP biosynthetic process"/>
    <property type="evidence" value="ECO:0007669"/>
    <property type="project" value="UniProtKB-UniRule"/>
</dbReference>
<dbReference type="InterPro" id="IPR011761">
    <property type="entry name" value="ATP-grasp"/>
</dbReference>
<dbReference type="Gene3D" id="3.30.470.20">
    <property type="entry name" value="ATP-grasp fold, B domain"/>
    <property type="match status" value="1"/>
</dbReference>
<dbReference type="UniPathway" id="UPA00074">
    <property type="reaction ID" value="UER00942"/>
</dbReference>
<keyword evidence="4 5" id="KW-0067">ATP-binding</keyword>
<evidence type="ECO:0000256" key="4">
    <source>
        <dbReference type="ARBA" id="ARBA00022840"/>
    </source>
</evidence>
<feature type="binding site" evidence="5">
    <location>
        <position position="215"/>
    </location>
    <ligand>
        <name>ATP</name>
        <dbReference type="ChEBI" id="CHEBI:30616"/>
    </ligand>
</feature>
<comment type="catalytic activity">
    <reaction evidence="5 6">
        <text>5-amino-1-(5-phospho-beta-D-ribosyl)imidazole + hydrogencarbonate + ATP = 5-carboxyamino-1-(5-phospho-D-ribosyl)imidazole + ADP + phosphate + 2 H(+)</text>
        <dbReference type="Rhea" id="RHEA:19317"/>
        <dbReference type="ChEBI" id="CHEBI:15378"/>
        <dbReference type="ChEBI" id="CHEBI:17544"/>
        <dbReference type="ChEBI" id="CHEBI:30616"/>
        <dbReference type="ChEBI" id="CHEBI:43474"/>
        <dbReference type="ChEBI" id="CHEBI:58730"/>
        <dbReference type="ChEBI" id="CHEBI:137981"/>
        <dbReference type="ChEBI" id="CHEBI:456216"/>
        <dbReference type="EC" id="6.3.4.18"/>
    </reaction>
</comment>
<dbReference type="NCBIfam" id="NF004676">
    <property type="entry name" value="PRK06019.1-2"/>
    <property type="match status" value="1"/>
</dbReference>
<evidence type="ECO:0000313" key="9">
    <source>
        <dbReference type="Proteomes" id="UP000011717"/>
    </source>
</evidence>
<dbReference type="PATRIC" id="fig|1234595.3.peg.1571"/>
<dbReference type="Gene3D" id="3.40.50.20">
    <property type="match status" value="1"/>
</dbReference>
<evidence type="ECO:0000259" key="7">
    <source>
        <dbReference type="PROSITE" id="PS50975"/>
    </source>
</evidence>
<dbReference type="NCBIfam" id="TIGR01161">
    <property type="entry name" value="purK"/>
    <property type="match status" value="1"/>
</dbReference>
<keyword evidence="2 5" id="KW-0547">Nucleotide-binding</keyword>
<gene>
    <name evidence="5 6" type="primary">purK</name>
    <name evidence="8" type="ORF">C725_1570</name>
</gene>
<dbReference type="SUPFAM" id="SSF52440">
    <property type="entry name" value="PreATP-grasp domain"/>
    <property type="match status" value="1"/>
</dbReference>
<dbReference type="Pfam" id="PF22660">
    <property type="entry name" value="RS_preATP-grasp-like"/>
    <property type="match status" value="1"/>
</dbReference>
<dbReference type="NCBIfam" id="NF004679">
    <property type="entry name" value="PRK06019.1-5"/>
    <property type="match status" value="1"/>
</dbReference>
<comment type="function">
    <text evidence="5">Catalyzes the ATP-dependent conversion of 5-aminoimidazole ribonucleotide (AIR) and HCO(3)(-) to N5-carboxyaminoimidazole ribonucleotide (N5-CAIR).</text>
</comment>
<feature type="binding site" evidence="5">
    <location>
        <position position="109"/>
    </location>
    <ligand>
        <name>ATP</name>
        <dbReference type="ChEBI" id="CHEBI:30616"/>
    </ligand>
</feature>
<accession>M2U4L3</accession>
<dbReference type="AlphaFoldDB" id="M2U4L3"/>
<dbReference type="FunFam" id="3.30.1490.20:FF:000015">
    <property type="entry name" value="N5-carboxyaminoimidazole ribonucleotide synthase"/>
    <property type="match status" value="1"/>
</dbReference>
<protein>
    <recommendedName>
        <fullName evidence="5 6">N5-carboxyaminoimidazole ribonucleotide synthase</fullName>
        <shortName evidence="5 6">N5-CAIR synthase</shortName>
        <ecNumber evidence="5 6">6.3.4.18</ecNumber>
    </recommendedName>
    <alternativeName>
        <fullName evidence="5 6">5-(carboxyamino)imidazole ribonucleotide synthetase</fullName>
    </alternativeName>
</protein>
<feature type="binding site" evidence="5">
    <location>
        <position position="192"/>
    </location>
    <ligand>
        <name>ATP</name>
        <dbReference type="ChEBI" id="CHEBI:30616"/>
    </ligand>
</feature>
<dbReference type="Pfam" id="PF17769">
    <property type="entry name" value="PurK_C"/>
    <property type="match status" value="1"/>
</dbReference>
<dbReference type="EC" id="6.3.4.18" evidence="5 6"/>
<dbReference type="PANTHER" id="PTHR11609:SF5">
    <property type="entry name" value="PHOSPHORIBOSYLAMINOIMIDAZOLE CARBOXYLASE"/>
    <property type="match status" value="1"/>
</dbReference>
<dbReference type="PROSITE" id="PS50975">
    <property type="entry name" value="ATP_GRASP"/>
    <property type="match status" value="1"/>
</dbReference>
<dbReference type="GO" id="GO:0005524">
    <property type="term" value="F:ATP binding"/>
    <property type="evidence" value="ECO:0007669"/>
    <property type="project" value="UniProtKB-UniRule"/>
</dbReference>
<feature type="binding site" evidence="5">
    <location>
        <begin position="154"/>
        <end position="160"/>
    </location>
    <ligand>
        <name>ATP</name>
        <dbReference type="ChEBI" id="CHEBI:30616"/>
    </ligand>
</feature>
<comment type="function">
    <text evidence="6">Catalyzes the ATP-dependent conversion of 5-aminoimidazole ribonucleotide (AIR) and HCO(3)- to N5-carboxyaminoimidazole ribonucleotide (N5-CAIR).</text>
</comment>
<dbReference type="InterPro" id="IPR054350">
    <property type="entry name" value="PurT/PurK_preATP-grasp"/>
</dbReference>
<evidence type="ECO:0000256" key="2">
    <source>
        <dbReference type="ARBA" id="ARBA00022741"/>
    </source>
</evidence>
<dbReference type="HAMAP" id="MF_01928">
    <property type="entry name" value="PurK"/>
    <property type="match status" value="1"/>
</dbReference>
<dbReference type="RefSeq" id="WP_008601618.1">
    <property type="nucleotide sequence ID" value="NZ_AMRV01000004.1"/>
</dbReference>
<sequence length="359" mass="37729">MSGTAPIAPGATIGIVGGGQLGRMLAIAAANLGYRVHIYAPDEAPPAGDVAAEVTRGAYDDLEALGRFAKAVDVATFEFENVDAGALAFLAEHVRLSPNPEALAKGQERVGEKEFVASLGGRTAPFRAVESLSGLQAAIAEVGAPGILKTARFGYDGKGQARLAGPADCETAWEEVGQTSSIYEGFVDFEAEFSILIARGADGKSLIYPAPHNEHEDGILARSTLPAGPVIADQVEEAAALAVKVADALDYVGLLTLEFFASAEGPVFNEMAPRVHNSGHWTIEGARTSQFENHIRAVCGLPLGDVSLSAARVEMRNLIGDAVNHWQDVLSDPAAHLHIYGKGEVRPGRKMGHVTRLFA</sequence>
<dbReference type="GO" id="GO:0005829">
    <property type="term" value="C:cytosol"/>
    <property type="evidence" value="ECO:0007669"/>
    <property type="project" value="TreeGrafter"/>
</dbReference>
<feature type="binding site" evidence="5">
    <location>
        <begin position="269"/>
        <end position="270"/>
    </location>
    <ligand>
        <name>ATP</name>
        <dbReference type="ChEBI" id="CHEBI:30616"/>
    </ligand>
</feature>
<dbReference type="EMBL" id="AMRV01000004">
    <property type="protein sequence ID" value="EMD82972.1"/>
    <property type="molecule type" value="Genomic_DNA"/>
</dbReference>
<dbReference type="InterPro" id="IPR003135">
    <property type="entry name" value="ATP-grasp_carboxylate-amine"/>
</dbReference>
<feature type="binding site" evidence="5">
    <location>
        <begin position="184"/>
        <end position="187"/>
    </location>
    <ligand>
        <name>ATP</name>
        <dbReference type="ChEBI" id="CHEBI:30616"/>
    </ligand>
</feature>
<evidence type="ECO:0000256" key="1">
    <source>
        <dbReference type="ARBA" id="ARBA00022598"/>
    </source>
</evidence>
<dbReference type="SUPFAM" id="SSF51246">
    <property type="entry name" value="Rudiment single hybrid motif"/>
    <property type="match status" value="1"/>
</dbReference>
<dbReference type="Pfam" id="PF02222">
    <property type="entry name" value="ATP-grasp"/>
    <property type="match status" value="1"/>
</dbReference>
<dbReference type="OrthoDB" id="9804625at2"/>
<comment type="caution">
    <text evidence="8">The sequence shown here is derived from an EMBL/GenBank/DDBJ whole genome shotgun (WGS) entry which is preliminary data.</text>
</comment>
<evidence type="ECO:0000256" key="6">
    <source>
        <dbReference type="RuleBase" id="RU361200"/>
    </source>
</evidence>
<proteinExistence type="inferred from homology"/>